<sequence>MEERTPEWREQAMMPVSSAAVAGVLSSGDQRLAADVLSIYARRLLQLRPTSSLAAAMLTTPKSRAIAKLNENIKKMFRGKRVFIVGVADDNGYSWPIVKVVAVAGSEIPVGTWVPIR</sequence>
<keyword evidence="6" id="KW-0275">Fatty acid biosynthesis</keyword>
<evidence type="ECO:0000256" key="2">
    <source>
        <dbReference type="ARBA" id="ARBA00022516"/>
    </source>
</evidence>
<comment type="pathway">
    <text evidence="1">Lipid metabolism.</text>
</comment>
<organism evidence="7 8">
    <name type="scientific">Zizania palustris</name>
    <name type="common">Northern wild rice</name>
    <dbReference type="NCBI Taxonomy" id="103762"/>
    <lineage>
        <taxon>Eukaryota</taxon>
        <taxon>Viridiplantae</taxon>
        <taxon>Streptophyta</taxon>
        <taxon>Embryophyta</taxon>
        <taxon>Tracheophyta</taxon>
        <taxon>Spermatophyta</taxon>
        <taxon>Magnoliopsida</taxon>
        <taxon>Liliopsida</taxon>
        <taxon>Poales</taxon>
        <taxon>Poaceae</taxon>
        <taxon>BOP clade</taxon>
        <taxon>Oryzoideae</taxon>
        <taxon>Oryzeae</taxon>
        <taxon>Zizaniinae</taxon>
        <taxon>Zizania</taxon>
    </lineage>
</organism>
<evidence type="ECO:0000256" key="6">
    <source>
        <dbReference type="ARBA" id="ARBA00023160"/>
    </source>
</evidence>
<dbReference type="EMBL" id="JAAALK010000080">
    <property type="protein sequence ID" value="KAG8095107.1"/>
    <property type="molecule type" value="Genomic_DNA"/>
</dbReference>
<dbReference type="PANTHER" id="PTHR43159">
    <property type="entry name" value="ENOYL-[ACYL-CARRIER-PROTEIN] REDUCTASE"/>
    <property type="match status" value="1"/>
</dbReference>
<evidence type="ECO:0000256" key="5">
    <source>
        <dbReference type="ARBA" id="ARBA00023098"/>
    </source>
</evidence>
<dbReference type="AlphaFoldDB" id="A0A8J5WUJ2"/>
<protein>
    <submittedName>
        <fullName evidence="7">Uncharacterized protein</fullName>
    </submittedName>
</protein>
<evidence type="ECO:0000256" key="1">
    <source>
        <dbReference type="ARBA" id="ARBA00005189"/>
    </source>
</evidence>
<keyword evidence="2" id="KW-0444">Lipid biosynthesis</keyword>
<evidence type="ECO:0000256" key="3">
    <source>
        <dbReference type="ARBA" id="ARBA00022832"/>
    </source>
</evidence>
<gene>
    <name evidence="7" type="ORF">GUJ93_ZPchr0012g21936</name>
</gene>
<comment type="caution">
    <text evidence="7">The sequence shown here is derived from an EMBL/GenBank/DDBJ whole genome shotgun (WGS) entry which is preliminary data.</text>
</comment>
<dbReference type="GO" id="GO:0006633">
    <property type="term" value="P:fatty acid biosynthetic process"/>
    <property type="evidence" value="ECO:0007669"/>
    <property type="project" value="UniProtKB-KW"/>
</dbReference>
<keyword evidence="5" id="KW-0443">Lipid metabolism</keyword>
<proteinExistence type="predicted"/>
<keyword evidence="3" id="KW-0276">Fatty acid metabolism</keyword>
<name>A0A8J5WUJ2_ZIZPA</name>
<reference evidence="7" key="1">
    <citation type="journal article" date="2021" name="bioRxiv">
        <title>Whole Genome Assembly and Annotation of Northern Wild Rice, Zizania palustris L., Supports a Whole Genome Duplication in the Zizania Genus.</title>
        <authorList>
            <person name="Haas M."/>
            <person name="Kono T."/>
            <person name="Macchietto M."/>
            <person name="Millas R."/>
            <person name="McGilp L."/>
            <person name="Shao M."/>
            <person name="Duquette J."/>
            <person name="Hirsch C.N."/>
            <person name="Kimball J."/>
        </authorList>
    </citation>
    <scope>NUCLEOTIDE SEQUENCE</scope>
    <source>
        <tissue evidence="7">Fresh leaf tissue</tissue>
    </source>
</reference>
<dbReference type="PANTHER" id="PTHR43159:SF2">
    <property type="entry name" value="ENOYL-[ACYL-CARRIER-PROTEIN] REDUCTASE [NADH], CHLOROPLASTIC"/>
    <property type="match status" value="1"/>
</dbReference>
<dbReference type="Proteomes" id="UP000729402">
    <property type="component" value="Unassembled WGS sequence"/>
</dbReference>
<dbReference type="OrthoDB" id="1931053at2759"/>
<evidence type="ECO:0000256" key="4">
    <source>
        <dbReference type="ARBA" id="ARBA00023002"/>
    </source>
</evidence>
<evidence type="ECO:0000313" key="8">
    <source>
        <dbReference type="Proteomes" id="UP000729402"/>
    </source>
</evidence>
<evidence type="ECO:0000313" key="7">
    <source>
        <dbReference type="EMBL" id="KAG8095107.1"/>
    </source>
</evidence>
<dbReference type="GO" id="GO:0004318">
    <property type="term" value="F:enoyl-[acyl-carrier-protein] reductase (NADH) activity"/>
    <property type="evidence" value="ECO:0007669"/>
    <property type="project" value="InterPro"/>
</dbReference>
<accession>A0A8J5WUJ2</accession>
<reference evidence="7" key="2">
    <citation type="submission" date="2021-02" db="EMBL/GenBank/DDBJ databases">
        <authorList>
            <person name="Kimball J.A."/>
            <person name="Haas M.W."/>
            <person name="Macchietto M."/>
            <person name="Kono T."/>
            <person name="Duquette J."/>
            <person name="Shao M."/>
        </authorList>
    </citation>
    <scope>NUCLEOTIDE SEQUENCE</scope>
    <source>
        <tissue evidence="7">Fresh leaf tissue</tissue>
    </source>
</reference>
<dbReference type="InterPro" id="IPR014358">
    <property type="entry name" value="Enoyl-ACP_Rdtase_NADH"/>
</dbReference>
<keyword evidence="4" id="KW-0560">Oxidoreductase</keyword>
<keyword evidence="8" id="KW-1185">Reference proteome</keyword>